<comment type="caution">
    <text evidence="1">The sequence shown here is derived from an EMBL/GenBank/DDBJ whole genome shotgun (WGS) entry which is preliminary data.</text>
</comment>
<name>A0A1F5ZSQ1_9BACT</name>
<gene>
    <name evidence="1" type="ORF">A3D77_07585</name>
</gene>
<dbReference type="AlphaFoldDB" id="A0A1F5ZSQ1"/>
<protein>
    <submittedName>
        <fullName evidence="1">Uncharacterized protein</fullName>
    </submittedName>
</protein>
<reference evidence="1 2" key="1">
    <citation type="journal article" date="2016" name="Nat. Commun.">
        <title>Thousands of microbial genomes shed light on interconnected biogeochemical processes in an aquifer system.</title>
        <authorList>
            <person name="Anantharaman K."/>
            <person name="Brown C.T."/>
            <person name="Hug L.A."/>
            <person name="Sharon I."/>
            <person name="Castelle C.J."/>
            <person name="Probst A.J."/>
            <person name="Thomas B.C."/>
            <person name="Singh A."/>
            <person name="Wilkins M.J."/>
            <person name="Karaoz U."/>
            <person name="Brodie E.L."/>
            <person name="Williams K.H."/>
            <person name="Hubbard S.S."/>
            <person name="Banfield J.F."/>
        </authorList>
    </citation>
    <scope>NUCLEOTIDE SEQUENCE [LARGE SCALE GENOMIC DNA]</scope>
</reference>
<dbReference type="STRING" id="1798382.A3D77_07585"/>
<organism evidence="1 2">
    <name type="scientific">Candidatus Gottesmanbacteria bacterium RIFCSPHIGHO2_02_FULL_39_11</name>
    <dbReference type="NCBI Taxonomy" id="1798382"/>
    <lineage>
        <taxon>Bacteria</taxon>
        <taxon>Candidatus Gottesmaniibacteriota</taxon>
    </lineage>
</organism>
<proteinExistence type="predicted"/>
<accession>A0A1F5ZSQ1</accession>
<sequence>MVKRKRALGNNEQSSAKLAIEYMTGVNKETGEEVFTESDRQKVQEAILLTVPNFDVSLGTVTQPEFVKYKGNLVAQAVALADLGGGGMEGSGTARWEADSLYIEDNLDIAQYFRSVNENGERDREKKNSINKDYWHGLIPRFILAKADNLNYS</sequence>
<evidence type="ECO:0000313" key="1">
    <source>
        <dbReference type="EMBL" id="OGG15374.1"/>
    </source>
</evidence>
<dbReference type="EMBL" id="MFJL01000026">
    <property type="protein sequence ID" value="OGG15374.1"/>
    <property type="molecule type" value="Genomic_DNA"/>
</dbReference>
<dbReference type="Proteomes" id="UP000176923">
    <property type="component" value="Unassembled WGS sequence"/>
</dbReference>
<evidence type="ECO:0000313" key="2">
    <source>
        <dbReference type="Proteomes" id="UP000176923"/>
    </source>
</evidence>